<keyword evidence="1" id="KW-0472">Membrane</keyword>
<keyword evidence="1" id="KW-0812">Transmembrane</keyword>
<protein>
    <submittedName>
        <fullName evidence="2">Uncharacterized protein</fullName>
    </submittedName>
</protein>
<accession>A0A8X6MDZ6</accession>
<sequence length="82" mass="9337">MSSVCVFQYGSIISIVDLLLQLNSEKYVIVVNVIMTAILVLYIGKSRWRRKCLCVCCVNIYIPLKNHLTVSKKVQITMTSLK</sequence>
<proteinExistence type="predicted"/>
<dbReference type="AlphaFoldDB" id="A0A8X6MDZ6"/>
<evidence type="ECO:0000313" key="3">
    <source>
        <dbReference type="Proteomes" id="UP000886998"/>
    </source>
</evidence>
<gene>
    <name evidence="2" type="ORF">TNIN_294831</name>
</gene>
<reference evidence="2" key="1">
    <citation type="submission" date="2020-08" db="EMBL/GenBank/DDBJ databases">
        <title>Multicomponent nature underlies the extraordinary mechanical properties of spider dragline silk.</title>
        <authorList>
            <person name="Kono N."/>
            <person name="Nakamura H."/>
            <person name="Mori M."/>
            <person name="Yoshida Y."/>
            <person name="Ohtoshi R."/>
            <person name="Malay A.D."/>
            <person name="Moran D.A.P."/>
            <person name="Tomita M."/>
            <person name="Numata K."/>
            <person name="Arakawa K."/>
        </authorList>
    </citation>
    <scope>NUCLEOTIDE SEQUENCE</scope>
</reference>
<comment type="caution">
    <text evidence="2">The sequence shown here is derived from an EMBL/GenBank/DDBJ whole genome shotgun (WGS) entry which is preliminary data.</text>
</comment>
<dbReference type="EMBL" id="BMAV01025660">
    <property type="protein sequence ID" value="GFS43530.1"/>
    <property type="molecule type" value="Genomic_DNA"/>
</dbReference>
<dbReference type="Proteomes" id="UP000886998">
    <property type="component" value="Unassembled WGS sequence"/>
</dbReference>
<evidence type="ECO:0000313" key="2">
    <source>
        <dbReference type="EMBL" id="GFS43530.1"/>
    </source>
</evidence>
<name>A0A8X6MDZ6_9ARAC</name>
<keyword evidence="3" id="KW-1185">Reference proteome</keyword>
<feature type="transmembrane region" description="Helical" evidence="1">
    <location>
        <begin position="27"/>
        <end position="44"/>
    </location>
</feature>
<organism evidence="2 3">
    <name type="scientific">Trichonephila inaurata madagascariensis</name>
    <dbReference type="NCBI Taxonomy" id="2747483"/>
    <lineage>
        <taxon>Eukaryota</taxon>
        <taxon>Metazoa</taxon>
        <taxon>Ecdysozoa</taxon>
        <taxon>Arthropoda</taxon>
        <taxon>Chelicerata</taxon>
        <taxon>Arachnida</taxon>
        <taxon>Araneae</taxon>
        <taxon>Araneomorphae</taxon>
        <taxon>Entelegynae</taxon>
        <taxon>Araneoidea</taxon>
        <taxon>Nephilidae</taxon>
        <taxon>Trichonephila</taxon>
        <taxon>Trichonephila inaurata</taxon>
    </lineage>
</organism>
<evidence type="ECO:0000256" key="1">
    <source>
        <dbReference type="SAM" id="Phobius"/>
    </source>
</evidence>
<keyword evidence="1" id="KW-1133">Transmembrane helix</keyword>